<dbReference type="Gene3D" id="3.40.50.10540">
    <property type="entry name" value="Crotonobetainyl-coa:carnitine coa-transferase, domain 1"/>
    <property type="match status" value="1"/>
</dbReference>
<dbReference type="InterPro" id="IPR023606">
    <property type="entry name" value="CoA-Trfase_III_dom_1_sf"/>
</dbReference>
<evidence type="ECO:0000256" key="1">
    <source>
        <dbReference type="SAM" id="MobiDB-lite"/>
    </source>
</evidence>
<dbReference type="InterPro" id="IPR050509">
    <property type="entry name" value="CoA-transferase_III"/>
</dbReference>
<comment type="caution">
    <text evidence="2">The sequence shown here is derived from an EMBL/GenBank/DDBJ whole genome shotgun (WGS) entry which is preliminary data.</text>
</comment>
<gene>
    <name evidence="2" type="ORF">GCM10011505_06210</name>
</gene>
<dbReference type="Gene3D" id="3.30.1540.10">
    <property type="entry name" value="formyl-coa transferase, domain 3"/>
    <property type="match status" value="1"/>
</dbReference>
<feature type="region of interest" description="Disordered" evidence="1">
    <location>
        <begin position="338"/>
        <end position="370"/>
    </location>
</feature>
<keyword evidence="2" id="KW-0808">Transferase</keyword>
<dbReference type="InterPro" id="IPR003673">
    <property type="entry name" value="CoA-Trfase_fam_III"/>
</dbReference>
<dbReference type="PANTHER" id="PTHR48228:SF5">
    <property type="entry name" value="ALPHA-METHYLACYL-COA RACEMASE"/>
    <property type="match status" value="1"/>
</dbReference>
<evidence type="ECO:0000313" key="3">
    <source>
        <dbReference type="Proteomes" id="UP000603352"/>
    </source>
</evidence>
<name>A0ABQ1IA41_9PROT</name>
<keyword evidence="3" id="KW-1185">Reference proteome</keyword>
<proteinExistence type="predicted"/>
<dbReference type="PANTHER" id="PTHR48228">
    <property type="entry name" value="SUCCINYL-COA--D-CITRAMALATE COA-TRANSFERASE"/>
    <property type="match status" value="1"/>
</dbReference>
<dbReference type="EMBL" id="BMDZ01000004">
    <property type="protein sequence ID" value="GGB27673.1"/>
    <property type="molecule type" value="Genomic_DNA"/>
</dbReference>
<accession>A0ABQ1IA41</accession>
<organism evidence="2 3">
    <name type="scientific">Tistrella bauzanensis</name>
    <dbReference type="NCBI Taxonomy" id="657419"/>
    <lineage>
        <taxon>Bacteria</taxon>
        <taxon>Pseudomonadati</taxon>
        <taxon>Pseudomonadota</taxon>
        <taxon>Alphaproteobacteria</taxon>
        <taxon>Geminicoccales</taxon>
        <taxon>Geminicoccaceae</taxon>
        <taxon>Tistrella</taxon>
    </lineage>
</organism>
<evidence type="ECO:0000313" key="2">
    <source>
        <dbReference type="EMBL" id="GGB27673.1"/>
    </source>
</evidence>
<dbReference type="InterPro" id="IPR044855">
    <property type="entry name" value="CoA-Trfase_III_dom3_sf"/>
</dbReference>
<protein>
    <submittedName>
        <fullName evidence="2">CoA transferase</fullName>
    </submittedName>
</protein>
<dbReference type="GO" id="GO:0016740">
    <property type="term" value="F:transferase activity"/>
    <property type="evidence" value="ECO:0007669"/>
    <property type="project" value="UniProtKB-KW"/>
</dbReference>
<dbReference type="SUPFAM" id="SSF89796">
    <property type="entry name" value="CoA-transferase family III (CaiB/BaiF)"/>
    <property type="match status" value="1"/>
</dbReference>
<sequence length="370" mass="39427">MNPDRNTAVSGPLSGLRVVEFAGIGPAPFAAMLLADMGADVVRIGRPGEQARPHDLMSRGKGLVVLDLKDTADCARARAVALRADVLIEGLRPGVMERLGLGPGDLCAMAPGLVYGRMTGWGQDGPLAMAAGHDINYIALTGMLDALGAEGRKPAVPLNLIGDLGGGAMFLVTGILAALFDRARTGRGQVVDAAIVDGVNLFAGLFHMLRAEGRWPGRPGTNLLDGGAPFYDTYRCADGRYVAIGPLEPQFHAELLRRLGIDDVRFAHRNDPAWWPELRAEFARVFATRDRDAWCATLEGSDACFAPVLELDEAPDHPHNKARAAFYQNDGALYPAPAPRFPASPAARPSVGRPIDLDDLMGRWPAPASD</sequence>
<dbReference type="Proteomes" id="UP000603352">
    <property type="component" value="Unassembled WGS sequence"/>
</dbReference>
<reference evidence="3" key="1">
    <citation type="journal article" date="2019" name="Int. J. Syst. Evol. Microbiol.">
        <title>The Global Catalogue of Microorganisms (GCM) 10K type strain sequencing project: providing services to taxonomists for standard genome sequencing and annotation.</title>
        <authorList>
            <consortium name="The Broad Institute Genomics Platform"/>
            <consortium name="The Broad Institute Genome Sequencing Center for Infectious Disease"/>
            <person name="Wu L."/>
            <person name="Ma J."/>
        </authorList>
    </citation>
    <scope>NUCLEOTIDE SEQUENCE [LARGE SCALE GENOMIC DNA]</scope>
    <source>
        <strain evidence="3">CGMCC 1.10188</strain>
    </source>
</reference>
<dbReference type="Pfam" id="PF02515">
    <property type="entry name" value="CoA_transf_3"/>
    <property type="match status" value="1"/>
</dbReference>